<dbReference type="RefSeq" id="WP_263336206.1">
    <property type="nucleotide sequence ID" value="NZ_JAGSYH010000003.1"/>
</dbReference>
<dbReference type="PANTHER" id="PTHR30589:SF0">
    <property type="entry name" value="PHOSPHATIDYLGLYCEROL--PROLIPOPROTEIN DIACYLGLYCERYL TRANSFERASE"/>
    <property type="match status" value="1"/>
</dbReference>
<keyword evidence="5 7" id="KW-1133">Transmembrane helix</keyword>
<feature type="transmembrane region" description="Helical" evidence="7">
    <location>
        <begin position="92"/>
        <end position="120"/>
    </location>
</feature>
<dbReference type="Proteomes" id="UP001596091">
    <property type="component" value="Unassembled WGS sequence"/>
</dbReference>
<feature type="transmembrane region" description="Helical" evidence="7">
    <location>
        <begin position="59"/>
        <end position="80"/>
    </location>
</feature>
<dbReference type="GO" id="GO:0016757">
    <property type="term" value="F:glycosyltransferase activity"/>
    <property type="evidence" value="ECO:0007669"/>
    <property type="project" value="UniProtKB-KW"/>
</dbReference>
<evidence type="ECO:0000256" key="6">
    <source>
        <dbReference type="ARBA" id="ARBA00023136"/>
    </source>
</evidence>
<keyword evidence="3 8" id="KW-0808">Transferase</keyword>
<evidence type="ECO:0000256" key="2">
    <source>
        <dbReference type="ARBA" id="ARBA00022475"/>
    </source>
</evidence>
<evidence type="ECO:0000313" key="8">
    <source>
        <dbReference type="EMBL" id="MFC5862615.1"/>
    </source>
</evidence>
<dbReference type="EMBL" id="JBHSPH010000002">
    <property type="protein sequence ID" value="MFC5862615.1"/>
    <property type="molecule type" value="Genomic_DNA"/>
</dbReference>
<evidence type="ECO:0000256" key="7">
    <source>
        <dbReference type="SAM" id="Phobius"/>
    </source>
</evidence>
<protein>
    <submittedName>
        <fullName evidence="8">Prolipoprotein diacylglyceryl transferase family protein</fullName>
        <ecNumber evidence="8">2.4.99.-</ecNumber>
    </submittedName>
</protein>
<feature type="transmembrane region" description="Helical" evidence="7">
    <location>
        <begin position="253"/>
        <end position="272"/>
    </location>
</feature>
<keyword evidence="6 7" id="KW-0472">Membrane</keyword>
<evidence type="ECO:0000313" key="9">
    <source>
        <dbReference type="Proteomes" id="UP001596091"/>
    </source>
</evidence>
<feature type="transmembrane region" description="Helical" evidence="7">
    <location>
        <begin position="25"/>
        <end position="47"/>
    </location>
</feature>
<keyword evidence="9" id="KW-1185">Reference proteome</keyword>
<organism evidence="8 9">
    <name type="scientific">Acidicapsa dinghuensis</name>
    <dbReference type="NCBI Taxonomy" id="2218256"/>
    <lineage>
        <taxon>Bacteria</taxon>
        <taxon>Pseudomonadati</taxon>
        <taxon>Acidobacteriota</taxon>
        <taxon>Terriglobia</taxon>
        <taxon>Terriglobales</taxon>
        <taxon>Acidobacteriaceae</taxon>
        <taxon>Acidicapsa</taxon>
    </lineage>
</organism>
<sequence length="295" mass="31317">MAQYHCVSGVAFVFVHPLLFQIGSFLMPTYGACVAAGVLLALAAARFTSRRAGIDPRHAWNMLILGVFAALAGSRLFLIAMNLGNLRQHPRWLLAISMIHHPLLAAIGIVCGAFAILVYIRKVHLPIAVAGDSLAVPLSLAIAAEQVGAWMAGSDFGIESLHSSPLLAVTYSNDFAARWSGTPLGVPLYPVQLYAVAGALLLALITYCWLSIPHRRGDVAGVWLIGLGMQLFVTEGFRDWDGRGVLFHGTIDTPQIAAIALVLIGCAALLQFGSMQGVSSTAHLTANNPSGEALR</sequence>
<gene>
    <name evidence="8" type="ORF">ACFPT7_09960</name>
</gene>
<evidence type="ECO:0000256" key="3">
    <source>
        <dbReference type="ARBA" id="ARBA00022679"/>
    </source>
</evidence>
<keyword evidence="8" id="KW-0328">Glycosyltransferase</keyword>
<name>A0ABW1EHB9_9BACT</name>
<dbReference type="EC" id="2.4.99.-" evidence="8"/>
<dbReference type="InterPro" id="IPR001640">
    <property type="entry name" value="Lgt"/>
</dbReference>
<keyword evidence="2" id="KW-1003">Cell membrane</keyword>
<feature type="transmembrane region" description="Helical" evidence="7">
    <location>
        <begin position="191"/>
        <end position="210"/>
    </location>
</feature>
<dbReference type="Pfam" id="PF01790">
    <property type="entry name" value="LGT"/>
    <property type="match status" value="1"/>
</dbReference>
<feature type="transmembrane region" description="Helical" evidence="7">
    <location>
        <begin position="217"/>
        <end position="233"/>
    </location>
</feature>
<keyword evidence="4 7" id="KW-0812">Transmembrane</keyword>
<dbReference type="PANTHER" id="PTHR30589">
    <property type="entry name" value="PROLIPOPROTEIN DIACYLGLYCERYL TRANSFERASE"/>
    <property type="match status" value="1"/>
</dbReference>
<reference evidence="9" key="1">
    <citation type="journal article" date="2019" name="Int. J. Syst. Evol. Microbiol.">
        <title>The Global Catalogue of Microorganisms (GCM) 10K type strain sequencing project: providing services to taxonomists for standard genome sequencing and annotation.</title>
        <authorList>
            <consortium name="The Broad Institute Genomics Platform"/>
            <consortium name="The Broad Institute Genome Sequencing Center for Infectious Disease"/>
            <person name="Wu L."/>
            <person name="Ma J."/>
        </authorList>
    </citation>
    <scope>NUCLEOTIDE SEQUENCE [LARGE SCALE GENOMIC DNA]</scope>
    <source>
        <strain evidence="9">JCM 4087</strain>
    </source>
</reference>
<comment type="similarity">
    <text evidence="1">Belongs to the Lgt family.</text>
</comment>
<evidence type="ECO:0000256" key="4">
    <source>
        <dbReference type="ARBA" id="ARBA00022692"/>
    </source>
</evidence>
<accession>A0ABW1EHB9</accession>
<comment type="caution">
    <text evidence="8">The sequence shown here is derived from an EMBL/GenBank/DDBJ whole genome shotgun (WGS) entry which is preliminary data.</text>
</comment>
<feature type="transmembrane region" description="Helical" evidence="7">
    <location>
        <begin position="127"/>
        <end position="144"/>
    </location>
</feature>
<evidence type="ECO:0000256" key="5">
    <source>
        <dbReference type="ARBA" id="ARBA00022989"/>
    </source>
</evidence>
<evidence type="ECO:0000256" key="1">
    <source>
        <dbReference type="ARBA" id="ARBA00007150"/>
    </source>
</evidence>
<proteinExistence type="inferred from homology"/>